<name>A0A0G0UP25_9BACT</name>
<sequence>MSEPGEVKKVKVVNKYSGGSSGAIYGLGFLGALVYFIQHSTTFLEGVIGFFKAIVWPALMVYKVLELLKF</sequence>
<comment type="caution">
    <text evidence="2">The sequence shown here is derived from an EMBL/GenBank/DDBJ whole genome shotgun (WGS) entry which is preliminary data.</text>
</comment>
<organism evidence="2 3">
    <name type="scientific">Candidatus Woesebacteria bacterium GW2011_GWD1_41_12</name>
    <dbReference type="NCBI Taxonomy" id="1618593"/>
    <lineage>
        <taxon>Bacteria</taxon>
        <taxon>Candidatus Woeseibacteriota</taxon>
    </lineage>
</organism>
<proteinExistence type="predicted"/>
<evidence type="ECO:0000256" key="1">
    <source>
        <dbReference type="SAM" id="Phobius"/>
    </source>
</evidence>
<keyword evidence="1" id="KW-0812">Transmembrane</keyword>
<dbReference type="AlphaFoldDB" id="A0A0G0UP25"/>
<gene>
    <name evidence="2" type="ORF">UU39_C0012G0005</name>
</gene>
<protein>
    <submittedName>
        <fullName evidence="2">Uncharacterized protein</fullName>
    </submittedName>
</protein>
<keyword evidence="1" id="KW-1133">Transmembrane helix</keyword>
<reference evidence="2 3" key="1">
    <citation type="journal article" date="2015" name="Nature">
        <title>rRNA introns, odd ribosomes, and small enigmatic genomes across a large radiation of phyla.</title>
        <authorList>
            <person name="Brown C.T."/>
            <person name="Hug L.A."/>
            <person name="Thomas B.C."/>
            <person name="Sharon I."/>
            <person name="Castelle C.J."/>
            <person name="Singh A."/>
            <person name="Wilkins M.J."/>
            <person name="Williams K.H."/>
            <person name="Banfield J.F."/>
        </authorList>
    </citation>
    <scope>NUCLEOTIDE SEQUENCE [LARGE SCALE GENOMIC DNA]</scope>
</reference>
<dbReference type="Proteomes" id="UP000034275">
    <property type="component" value="Unassembled WGS sequence"/>
</dbReference>
<feature type="transmembrane region" description="Helical" evidence="1">
    <location>
        <begin position="16"/>
        <end position="37"/>
    </location>
</feature>
<evidence type="ECO:0000313" key="2">
    <source>
        <dbReference type="EMBL" id="KKR90523.1"/>
    </source>
</evidence>
<evidence type="ECO:0000313" key="3">
    <source>
        <dbReference type="Proteomes" id="UP000034275"/>
    </source>
</evidence>
<keyword evidence="1" id="KW-0472">Membrane</keyword>
<dbReference type="EMBL" id="LCAL01000012">
    <property type="protein sequence ID" value="KKR90523.1"/>
    <property type="molecule type" value="Genomic_DNA"/>
</dbReference>
<feature type="transmembrane region" description="Helical" evidence="1">
    <location>
        <begin position="43"/>
        <end position="65"/>
    </location>
</feature>
<accession>A0A0G0UP25</accession>